<dbReference type="GO" id="GO:0001736">
    <property type="term" value="P:establishment of planar polarity"/>
    <property type="evidence" value="ECO:0007669"/>
    <property type="project" value="InterPro"/>
</dbReference>
<accession>A0AAD7ZIP5</accession>
<dbReference type="GO" id="GO:0016192">
    <property type="term" value="P:vesicle-mediated transport"/>
    <property type="evidence" value="ECO:0007669"/>
    <property type="project" value="InterPro"/>
</dbReference>
<reference evidence="3" key="1">
    <citation type="journal article" date="2023" name="IScience">
        <title>Live-bearing cockroach genome reveals convergent evolutionary mechanisms linked to viviparity in insects and beyond.</title>
        <authorList>
            <person name="Fouks B."/>
            <person name="Harrison M.C."/>
            <person name="Mikhailova A.A."/>
            <person name="Marchal E."/>
            <person name="English S."/>
            <person name="Carruthers M."/>
            <person name="Jennings E.C."/>
            <person name="Chiamaka E.L."/>
            <person name="Frigard R.A."/>
            <person name="Pippel M."/>
            <person name="Attardo G.M."/>
            <person name="Benoit J.B."/>
            <person name="Bornberg-Bauer E."/>
            <person name="Tobe S.S."/>
        </authorList>
    </citation>
    <scope>NUCLEOTIDE SEQUENCE</scope>
    <source>
        <strain evidence="3">Stay&amp;Tobe</strain>
    </source>
</reference>
<evidence type="ECO:0000313" key="4">
    <source>
        <dbReference type="Proteomes" id="UP001233999"/>
    </source>
</evidence>
<protein>
    <recommendedName>
        <fullName evidence="2">CCZ1/INTU/HPS4 third Longin domain-containing protein</fullName>
    </recommendedName>
</protein>
<dbReference type="AlphaFoldDB" id="A0AAD7ZIP5"/>
<organism evidence="3 4">
    <name type="scientific">Diploptera punctata</name>
    <name type="common">Pacific beetle cockroach</name>
    <dbReference type="NCBI Taxonomy" id="6984"/>
    <lineage>
        <taxon>Eukaryota</taxon>
        <taxon>Metazoa</taxon>
        <taxon>Ecdysozoa</taxon>
        <taxon>Arthropoda</taxon>
        <taxon>Hexapoda</taxon>
        <taxon>Insecta</taxon>
        <taxon>Pterygota</taxon>
        <taxon>Neoptera</taxon>
        <taxon>Polyneoptera</taxon>
        <taxon>Dictyoptera</taxon>
        <taxon>Blattodea</taxon>
        <taxon>Blaberoidea</taxon>
        <taxon>Blaberidae</taxon>
        <taxon>Diplopterinae</taxon>
        <taxon>Diploptera</taxon>
    </lineage>
</organism>
<gene>
    <name evidence="3" type="ORF">L9F63_023742</name>
</gene>
<feature type="domain" description="CCZ1/INTU/HPS4 third Longin" evidence="2">
    <location>
        <begin position="143"/>
        <end position="278"/>
    </location>
</feature>
<dbReference type="InterPro" id="IPR043989">
    <property type="entry name" value="CCZ1/INTU/HSP4_longin_3"/>
</dbReference>
<dbReference type="GO" id="GO:0005737">
    <property type="term" value="C:cytoplasm"/>
    <property type="evidence" value="ECO:0007669"/>
    <property type="project" value="TreeGrafter"/>
</dbReference>
<evidence type="ECO:0000256" key="1">
    <source>
        <dbReference type="SAM" id="MobiDB-lite"/>
    </source>
</evidence>
<feature type="compositionally biased region" description="Polar residues" evidence="1">
    <location>
        <begin position="35"/>
        <end position="53"/>
    </location>
</feature>
<evidence type="ECO:0000259" key="2">
    <source>
        <dbReference type="Pfam" id="PF19033"/>
    </source>
</evidence>
<dbReference type="Pfam" id="PF19033">
    <property type="entry name" value="Intu_longin_3"/>
    <property type="match status" value="1"/>
</dbReference>
<feature type="region of interest" description="Disordered" evidence="1">
    <location>
        <begin position="1"/>
        <end position="105"/>
    </location>
</feature>
<dbReference type="GO" id="GO:0060271">
    <property type="term" value="P:cilium assembly"/>
    <property type="evidence" value="ECO:0007669"/>
    <property type="project" value="InterPro"/>
</dbReference>
<feature type="non-terminal residue" evidence="3">
    <location>
        <position position="1"/>
    </location>
</feature>
<dbReference type="PANTHER" id="PTHR21082">
    <property type="entry name" value="PROTEIN INTURNED"/>
    <property type="match status" value="1"/>
</dbReference>
<dbReference type="PANTHER" id="PTHR21082:SF4">
    <property type="entry name" value="PROTEIN INTURNED"/>
    <property type="match status" value="1"/>
</dbReference>
<dbReference type="Proteomes" id="UP001233999">
    <property type="component" value="Unassembled WGS sequence"/>
</dbReference>
<comment type="caution">
    <text evidence="3">The sequence shown here is derived from an EMBL/GenBank/DDBJ whole genome shotgun (WGS) entry which is preliminary data.</text>
</comment>
<proteinExistence type="predicted"/>
<dbReference type="EMBL" id="JASPKZ010008033">
    <property type="protein sequence ID" value="KAJ9581085.1"/>
    <property type="molecule type" value="Genomic_DNA"/>
</dbReference>
<dbReference type="GO" id="GO:0005929">
    <property type="term" value="C:cilium"/>
    <property type="evidence" value="ECO:0007669"/>
    <property type="project" value="TreeGrafter"/>
</dbReference>
<evidence type="ECO:0000313" key="3">
    <source>
        <dbReference type="EMBL" id="KAJ9581085.1"/>
    </source>
</evidence>
<keyword evidence="4" id="KW-1185">Reference proteome</keyword>
<name>A0AAD7ZIP5_DIPPU</name>
<reference evidence="3" key="2">
    <citation type="submission" date="2023-05" db="EMBL/GenBank/DDBJ databases">
        <authorList>
            <person name="Fouks B."/>
        </authorList>
    </citation>
    <scope>NUCLEOTIDE SEQUENCE</scope>
    <source>
        <strain evidence="3">Stay&amp;Tobe</strain>
        <tissue evidence="3">Testes</tissue>
    </source>
</reference>
<sequence length="284" mass="31368">GSTLSLGSPLSKKPEVTSILKRRTSPDRGLGFTASGFSLQGSTSEDSASQAASVLSEVSDEAAPILGRRAERERGSHRGSDTSATLSRHTDSHSEHSDDSDSDWELQRNQKSLNSTFDLTDMSQSLLNDVGDIIPSKITAGESNTLFHYVHLDFTEGVLLCPPINREQVHSERLREILHNFRRSCQIIHHLLHNAVRFKKLMGQEISKSLINKSLIAIKEHGVLFECSPCDGESSKKSSPPLSYWVVGRLFFTPHPREVYVCYHDSAPQNMVEIAFRLGLTAAG</sequence>
<dbReference type="InterPro" id="IPR039151">
    <property type="entry name" value="INTU"/>
</dbReference>
<feature type="compositionally biased region" description="Basic and acidic residues" evidence="1">
    <location>
        <begin position="68"/>
        <end position="80"/>
    </location>
</feature>
<dbReference type="GO" id="GO:0007399">
    <property type="term" value="P:nervous system development"/>
    <property type="evidence" value="ECO:0007669"/>
    <property type="project" value="TreeGrafter"/>
</dbReference>
<feature type="compositionally biased region" description="Basic and acidic residues" evidence="1">
    <location>
        <begin position="88"/>
        <end position="99"/>
    </location>
</feature>